<dbReference type="EMBL" id="LT633804">
    <property type="protein sequence ID" value="SFZ72944.1"/>
    <property type="molecule type" value="Genomic_DNA"/>
</dbReference>
<dbReference type="EMBL" id="LT633858">
    <property type="protein sequence ID" value="SFZ73067.1"/>
    <property type="molecule type" value="Genomic_DNA"/>
</dbReference>
<accession>A0A1M4NIT3</accession>
<evidence type="ECO:0000313" key="1">
    <source>
        <dbReference type="EMBL" id="SFZ72944.1"/>
    </source>
</evidence>
<evidence type="ECO:0000313" key="3">
    <source>
        <dbReference type="EMBL" id="SFZ73166.1"/>
    </source>
</evidence>
<dbReference type="InterPro" id="IPR002718">
    <property type="entry name" value="OMP_Helicobacter"/>
</dbReference>
<proteinExistence type="predicted"/>
<gene>
    <name evidence="1" type="primary">omp1414</name>
    <name evidence="3" type="synonym">omp61</name>
    <name evidence="2" type="synonym">omp929</name>
</gene>
<reference evidence="1" key="1">
    <citation type="submission" date="2016-11" db="EMBL/GenBank/DDBJ databases">
        <title>Proteomic and phylogenetic analysis of the outer membrane protein repertoire of gastric Helicobacter species.</title>
        <authorList>
            <person name="Joosten M."/>
        </authorList>
    </citation>
    <scope>NUCLEOTIDE SEQUENCE</scope>
    <source>
        <strain evidence="1">KokIII</strain>
        <strain evidence="2">M45</strain>
        <strain evidence="3">R1053</strain>
    </source>
</reference>
<sequence>MFRAKMHPWSKILMLLFSRYKHVLATLSTLFISLNAEGNGAFLGGGFVYSHFMRDWNFKMVMENLFEPFAPIPRVGSEILGGDKYSGALFGGDLQVGYKQFFGKEKRFGLRYYAFGSAQGGYYSYLAFGRQTQQRINATQSVAVFFYGAGIDLLSNFYDRKEVSLGIFVGTIIGGESWLLGKSYASNKSCQTQIPSEPHRCVSADAYWKNQASLMESFGQEAKFYNMPSFQIALQGGFRVHLTKHQGFEMGVRFPFMAHNYYTEKDRNDWGNYGKNGSASIVFRRKLALFANYIYNF</sequence>
<dbReference type="Pfam" id="PF01856">
    <property type="entry name" value="HP_OMP"/>
    <property type="match status" value="1"/>
</dbReference>
<dbReference type="AlphaFoldDB" id="A0A1M4NIT3"/>
<name>A0A1M4NIT3_9HELI</name>
<protein>
    <submittedName>
        <fullName evidence="1">OMP1414</fullName>
    </submittedName>
    <submittedName>
        <fullName evidence="3">OMP61</fullName>
    </submittedName>
    <submittedName>
        <fullName evidence="2">OMP929</fullName>
    </submittedName>
</protein>
<evidence type="ECO:0000313" key="2">
    <source>
        <dbReference type="EMBL" id="SFZ73067.1"/>
    </source>
</evidence>
<dbReference type="PRINTS" id="PR01776">
    <property type="entry name" value="HPOMPFAMILY"/>
</dbReference>
<dbReference type="EMBL" id="LT633905">
    <property type="protein sequence ID" value="SFZ73166.1"/>
    <property type="molecule type" value="Genomic_DNA"/>
</dbReference>
<organism evidence="1">
    <name type="scientific">Helicobacter salomonis</name>
    <dbReference type="NCBI Taxonomy" id="56878"/>
    <lineage>
        <taxon>Bacteria</taxon>
        <taxon>Pseudomonadati</taxon>
        <taxon>Campylobacterota</taxon>
        <taxon>Epsilonproteobacteria</taxon>
        <taxon>Campylobacterales</taxon>
        <taxon>Helicobacteraceae</taxon>
        <taxon>Helicobacter</taxon>
    </lineage>
</organism>